<name>A0ABY2IVF2_9MICO</name>
<reference evidence="1 2" key="1">
    <citation type="submission" date="2019-03" db="EMBL/GenBank/DDBJ databases">
        <title>Genomics of glacier-inhabiting Cryobacterium strains.</title>
        <authorList>
            <person name="Liu Q."/>
            <person name="Xin Y.-H."/>
        </authorList>
    </citation>
    <scope>NUCLEOTIDE SEQUENCE [LARGE SCALE GENOMIC DNA]</scope>
    <source>
        <strain evidence="1 2">TMT1-23-1</strain>
    </source>
</reference>
<sequence length="131" mass="13567">MRDGLDEAGIAACEKQAYGEHGPAEPAAHGQIEGNPVPISLETIDRILGATGIRATTFDTVGQIVNVGLDERPFTDAQRAAMVVRDGGCLWLDCDRAPAGIGRLGTDADRTAEQEGWAVPPGLDGLDTGGA</sequence>
<organism evidence="1 2">
    <name type="scientific">Cryobacterium sinapicolor</name>
    <dbReference type="NCBI Taxonomy" id="1259236"/>
    <lineage>
        <taxon>Bacteria</taxon>
        <taxon>Bacillati</taxon>
        <taxon>Actinomycetota</taxon>
        <taxon>Actinomycetes</taxon>
        <taxon>Micrococcales</taxon>
        <taxon>Microbacteriaceae</taxon>
        <taxon>Cryobacterium</taxon>
    </lineage>
</organism>
<dbReference type="RefSeq" id="WP_134432383.1">
    <property type="nucleotide sequence ID" value="NZ_SOGQ01000077.1"/>
</dbReference>
<dbReference type="Proteomes" id="UP000297853">
    <property type="component" value="Unassembled WGS sequence"/>
</dbReference>
<evidence type="ECO:0000313" key="2">
    <source>
        <dbReference type="Proteomes" id="UP000297853"/>
    </source>
</evidence>
<evidence type="ECO:0000313" key="1">
    <source>
        <dbReference type="EMBL" id="TFC95577.1"/>
    </source>
</evidence>
<proteinExistence type="predicted"/>
<protein>
    <recommendedName>
        <fullName evidence="3">DUF222 domain-containing protein</fullName>
    </recommendedName>
</protein>
<dbReference type="EMBL" id="SOGQ01000077">
    <property type="protein sequence ID" value="TFC95577.1"/>
    <property type="molecule type" value="Genomic_DNA"/>
</dbReference>
<accession>A0ABY2IVF2</accession>
<gene>
    <name evidence="1" type="ORF">E3T28_13930</name>
</gene>
<keyword evidence="2" id="KW-1185">Reference proteome</keyword>
<comment type="caution">
    <text evidence="1">The sequence shown here is derived from an EMBL/GenBank/DDBJ whole genome shotgun (WGS) entry which is preliminary data.</text>
</comment>
<evidence type="ECO:0008006" key="3">
    <source>
        <dbReference type="Google" id="ProtNLM"/>
    </source>
</evidence>